<evidence type="ECO:0000256" key="3">
    <source>
        <dbReference type="SAM" id="Phobius"/>
    </source>
</evidence>
<dbReference type="Pfam" id="PF07766">
    <property type="entry name" value="LETM1_RBD"/>
    <property type="match status" value="1"/>
</dbReference>
<feature type="region of interest" description="Disordered" evidence="2">
    <location>
        <begin position="363"/>
        <end position="383"/>
    </location>
</feature>
<feature type="compositionally biased region" description="Polar residues" evidence="2">
    <location>
        <begin position="86"/>
        <end position="103"/>
    </location>
</feature>
<accession>A0AAI8VR80</accession>
<comment type="caution">
    <text evidence="5">The sequence shown here is derived from an EMBL/GenBank/DDBJ whole genome shotgun (WGS) entry which is preliminary data.</text>
</comment>
<feature type="domain" description="Letm1 RBD" evidence="4">
    <location>
        <begin position="199"/>
        <end position="395"/>
    </location>
</feature>
<keyword evidence="6" id="KW-1185">Reference proteome</keyword>
<feature type="region of interest" description="Disordered" evidence="2">
    <location>
        <begin position="45"/>
        <end position="138"/>
    </location>
</feature>
<name>A0AAI8VR80_9PEZI</name>
<gene>
    <name evidence="5" type="ORF">KHLLAP_LOCUS10060</name>
</gene>
<evidence type="ECO:0000259" key="4">
    <source>
        <dbReference type="PROSITE" id="PS51758"/>
    </source>
</evidence>
<keyword evidence="3" id="KW-1133">Transmembrane helix</keyword>
<sequence>MSLNTGLRLARVQPTLLSHGFTTAPAAILPLLFLGASSQYTPGLRMRRSSRFASSSTGKGLPRTTSRAASTSTVTQTKPEEPPQPHTASGSTTTTRADLNTLGQPAPSHEPSSPIPAATLLNPPASTRPPPLDLPTRDPSASLFRHLFSLGKAYTNFYKTGLKAVFTNRTLLRTTPSAATPPHLGNSADTYPSRAAILLRARVRHDLARLPVFGVVVLVCGEFTPLIVLLFPKLTPYTCRIPKQLDVIRKGAEDRRGASYRALAHVSREDGLHRTADGHICRVLGLTSRWWDRAGLDGPMSSVKAAKAVEWIVNDDRMIREGGGVEIVENGEVVLACEDRGIDVRGKEIGELRRKLESWISKTAPTSAQGDQADAEGTRHEAEDKVRRVLLRLEGDV</sequence>
<evidence type="ECO:0000256" key="2">
    <source>
        <dbReference type="SAM" id="MobiDB-lite"/>
    </source>
</evidence>
<dbReference type="EMBL" id="CAUWAG010000012">
    <property type="protein sequence ID" value="CAJ2509592.1"/>
    <property type="molecule type" value="Genomic_DNA"/>
</dbReference>
<dbReference type="GO" id="GO:0043022">
    <property type="term" value="F:ribosome binding"/>
    <property type="evidence" value="ECO:0007669"/>
    <property type="project" value="InterPro"/>
</dbReference>
<feature type="transmembrane region" description="Helical" evidence="3">
    <location>
        <begin position="20"/>
        <end position="41"/>
    </location>
</feature>
<feature type="compositionally biased region" description="Low complexity" evidence="2">
    <location>
        <begin position="63"/>
        <end position="77"/>
    </location>
</feature>
<dbReference type="PROSITE" id="PS51758">
    <property type="entry name" value="LETM1_RBD"/>
    <property type="match status" value="1"/>
</dbReference>
<evidence type="ECO:0000313" key="6">
    <source>
        <dbReference type="Proteomes" id="UP001295740"/>
    </source>
</evidence>
<organism evidence="5 6">
    <name type="scientific">Anthostomella pinea</name>
    <dbReference type="NCBI Taxonomy" id="933095"/>
    <lineage>
        <taxon>Eukaryota</taxon>
        <taxon>Fungi</taxon>
        <taxon>Dikarya</taxon>
        <taxon>Ascomycota</taxon>
        <taxon>Pezizomycotina</taxon>
        <taxon>Sordariomycetes</taxon>
        <taxon>Xylariomycetidae</taxon>
        <taxon>Xylariales</taxon>
        <taxon>Xylariaceae</taxon>
        <taxon>Anthostomella</taxon>
    </lineage>
</organism>
<evidence type="ECO:0000313" key="5">
    <source>
        <dbReference type="EMBL" id="CAJ2509592.1"/>
    </source>
</evidence>
<dbReference type="InterPro" id="IPR033122">
    <property type="entry name" value="LETM1-like_RBD"/>
</dbReference>
<keyword evidence="1" id="KW-0496">Mitochondrion</keyword>
<feature type="transmembrane region" description="Helical" evidence="3">
    <location>
        <begin position="210"/>
        <end position="231"/>
    </location>
</feature>
<proteinExistence type="predicted"/>
<reference evidence="5" key="1">
    <citation type="submission" date="2023-10" db="EMBL/GenBank/DDBJ databases">
        <authorList>
            <person name="Hackl T."/>
        </authorList>
    </citation>
    <scope>NUCLEOTIDE SEQUENCE</scope>
</reference>
<dbReference type="AlphaFoldDB" id="A0AAI8VR80"/>
<evidence type="ECO:0000256" key="1">
    <source>
        <dbReference type="PROSITE-ProRule" id="PRU01094"/>
    </source>
</evidence>
<protein>
    <submittedName>
        <fullName evidence="5">Uu.00g146180.m01.CDS01</fullName>
    </submittedName>
</protein>
<keyword evidence="3" id="KW-0812">Transmembrane</keyword>
<keyword evidence="3" id="KW-0472">Membrane</keyword>
<dbReference type="Proteomes" id="UP001295740">
    <property type="component" value="Unassembled WGS sequence"/>
</dbReference>